<feature type="region of interest" description="Disordered" evidence="1">
    <location>
        <begin position="1"/>
        <end position="32"/>
    </location>
</feature>
<gene>
    <name evidence="2" type="ORF">FCC1311_117812</name>
</gene>
<comment type="caution">
    <text evidence="2">The sequence shown here is derived from an EMBL/GenBank/DDBJ whole genome shotgun (WGS) entry which is preliminary data.</text>
</comment>
<protein>
    <submittedName>
        <fullName evidence="2">Uncharacterized protein</fullName>
    </submittedName>
</protein>
<evidence type="ECO:0000313" key="2">
    <source>
        <dbReference type="EMBL" id="GBG16306.1"/>
    </source>
</evidence>
<feature type="compositionally biased region" description="Low complexity" evidence="1">
    <location>
        <begin position="298"/>
        <end position="311"/>
    </location>
</feature>
<dbReference type="Proteomes" id="UP000241890">
    <property type="component" value="Unassembled WGS sequence"/>
</dbReference>
<name>A0A2R5FDE5_9STRA</name>
<feature type="compositionally biased region" description="Acidic residues" evidence="1">
    <location>
        <begin position="324"/>
        <end position="338"/>
    </location>
</feature>
<dbReference type="AlphaFoldDB" id="A0A2R5FDE5"/>
<feature type="region of interest" description="Disordered" evidence="1">
    <location>
        <begin position="426"/>
        <end position="471"/>
    </location>
</feature>
<dbReference type="InParanoid" id="A0A2R5FDE5"/>
<evidence type="ECO:0000313" key="3">
    <source>
        <dbReference type="Proteomes" id="UP000241890"/>
    </source>
</evidence>
<dbReference type="EMBL" id="BEYU01001847">
    <property type="protein sequence ID" value="GBG16306.1"/>
    <property type="molecule type" value="Genomic_DNA"/>
</dbReference>
<feature type="compositionally biased region" description="Basic residues" evidence="1">
    <location>
        <begin position="1"/>
        <end position="21"/>
    </location>
</feature>
<reference evidence="2 3" key="1">
    <citation type="submission" date="2017-12" db="EMBL/GenBank/DDBJ databases">
        <title>Sequencing, de novo assembly and annotation of complete genome of a new Thraustochytrid species, strain FCC1311.</title>
        <authorList>
            <person name="Sedici K."/>
            <person name="Godart F."/>
            <person name="Aiese Cigliano R."/>
            <person name="Sanseverino W."/>
            <person name="Barakat M."/>
            <person name="Ortet P."/>
            <person name="Marechal E."/>
            <person name="Cagnac O."/>
            <person name="Amato A."/>
        </authorList>
    </citation>
    <scope>NUCLEOTIDE SEQUENCE [LARGE SCALE GENOMIC DNA]</scope>
</reference>
<organism evidence="2 3">
    <name type="scientific">Hondaea fermentalgiana</name>
    <dbReference type="NCBI Taxonomy" id="2315210"/>
    <lineage>
        <taxon>Eukaryota</taxon>
        <taxon>Sar</taxon>
        <taxon>Stramenopiles</taxon>
        <taxon>Bigyra</taxon>
        <taxon>Labyrinthulomycetes</taxon>
        <taxon>Thraustochytrida</taxon>
        <taxon>Thraustochytriidae</taxon>
        <taxon>Hondaea</taxon>
    </lineage>
</organism>
<proteinExistence type="predicted"/>
<accession>A0A2R5FDE5</accession>
<feature type="region of interest" description="Disordered" evidence="1">
    <location>
        <begin position="292"/>
        <end position="363"/>
    </location>
</feature>
<keyword evidence="3" id="KW-1185">Reference proteome</keyword>
<evidence type="ECO:0000256" key="1">
    <source>
        <dbReference type="SAM" id="MobiDB-lite"/>
    </source>
</evidence>
<sequence>MYLNKGKKAKGGGKKDKRPKVNLKDYEDPPLSFTSREHVSKILRNSGHTTKARSDKAKTKKLGASAPFTLAMKRLNEVTGPKASTSTSSSSRDGMTHHQVVVRTDPEEEALVAKQLAEEAETEREFLAKVNNLMSGSASKPLANTVTEERVHQPSASNPFRYPLTFGAIMVKNVGLINPDDSDFKKNNWNTVFVNQCLEEYTAEVLCVHQEKQIVRAEDLKEYWRLLAKGRLLKGLFKKILADSLFEAYKAAIESKEITRRSAWVESVLNHGKRSQFGSLFDFDDLGPAPLGGKDAKNASTSGNAAASGKTPGKKKLLLSVSSSDDDRDDDPLDFEDDQPAKSSDGGKGKLADNAPGTPLKKRKVTTPVHVYALDEEEDDFEDDAKLLAQRKAAFAAAQKELRALEMRVERRKAAEKAEREAAAKAAREAVEKAAREAEKKAKREAEMKAKREEEEKAAREAEMKAKREEEEKAKVEAEKKFESEASGVVAQPVLVESADSEEDEIGRVLQLHSQLGKAIHELVKHLEDSGKA</sequence>